<dbReference type="Proteomes" id="UP000309016">
    <property type="component" value="Chromosome"/>
</dbReference>
<evidence type="ECO:0000313" key="4">
    <source>
        <dbReference type="EMBL" id="QCY69616.1"/>
    </source>
</evidence>
<keyword evidence="3" id="KW-0812">Transmembrane</keyword>
<reference evidence="4 5" key="1">
    <citation type="submission" date="2019-06" db="EMBL/GenBank/DDBJ databases">
        <title>Complete genome sequence of Antarcticibacterium flavum KCTC 52984T from an Antarctic marine sediment.</title>
        <authorList>
            <person name="Lee Y.M."/>
            <person name="Shin S.C."/>
        </authorList>
    </citation>
    <scope>NUCLEOTIDE SEQUENCE [LARGE SCALE GENOMIC DNA]</scope>
    <source>
        <strain evidence="4 5">KCTC 52984</strain>
    </source>
</reference>
<dbReference type="RefSeq" id="WP_139066182.1">
    <property type="nucleotide sequence ID" value="NZ_CP040812.1"/>
</dbReference>
<name>A0A5B7X292_9FLAO</name>
<evidence type="ECO:0000256" key="3">
    <source>
        <dbReference type="SAM" id="Phobius"/>
    </source>
</evidence>
<feature type="compositionally biased region" description="Low complexity" evidence="2">
    <location>
        <begin position="926"/>
        <end position="938"/>
    </location>
</feature>
<feature type="region of interest" description="Disordered" evidence="2">
    <location>
        <begin position="1038"/>
        <end position="1060"/>
    </location>
</feature>
<proteinExistence type="predicted"/>
<dbReference type="AlphaFoldDB" id="A0A5B7X292"/>
<keyword evidence="3" id="KW-1133">Transmembrane helix</keyword>
<evidence type="ECO:0000256" key="2">
    <source>
        <dbReference type="SAM" id="MobiDB-lite"/>
    </source>
</evidence>
<feature type="coiled-coil region" evidence="1">
    <location>
        <begin position="580"/>
        <end position="640"/>
    </location>
</feature>
<dbReference type="KEGG" id="afla:FHG64_09515"/>
<protein>
    <recommendedName>
        <fullName evidence="6">DUF4175 family protein</fullName>
    </recommendedName>
</protein>
<feature type="coiled-coil region" evidence="1">
    <location>
        <begin position="974"/>
        <end position="1001"/>
    </location>
</feature>
<feature type="transmembrane region" description="Helical" evidence="3">
    <location>
        <begin position="26"/>
        <end position="51"/>
    </location>
</feature>
<feature type="coiled-coil region" evidence="1">
    <location>
        <begin position="505"/>
        <end position="538"/>
    </location>
</feature>
<feature type="compositionally biased region" description="Basic and acidic residues" evidence="2">
    <location>
        <begin position="719"/>
        <end position="742"/>
    </location>
</feature>
<dbReference type="OrthoDB" id="9812498at2"/>
<dbReference type="EMBL" id="CP040812">
    <property type="protein sequence ID" value="QCY69616.1"/>
    <property type="molecule type" value="Genomic_DNA"/>
</dbReference>
<feature type="region of interest" description="Disordered" evidence="2">
    <location>
        <begin position="922"/>
        <end position="965"/>
    </location>
</feature>
<feature type="transmembrane region" description="Helical" evidence="3">
    <location>
        <begin position="155"/>
        <end position="175"/>
    </location>
</feature>
<organism evidence="4 5">
    <name type="scientific">Antarcticibacterium flavum</name>
    <dbReference type="NCBI Taxonomy" id="2058175"/>
    <lineage>
        <taxon>Bacteria</taxon>
        <taxon>Pseudomonadati</taxon>
        <taxon>Bacteroidota</taxon>
        <taxon>Flavobacteriia</taxon>
        <taxon>Flavobacteriales</taxon>
        <taxon>Flavobacteriaceae</taxon>
        <taxon>Antarcticibacterium</taxon>
    </lineage>
</organism>
<feature type="compositionally biased region" description="Basic and acidic residues" evidence="2">
    <location>
        <begin position="946"/>
        <end position="957"/>
    </location>
</feature>
<feature type="region of interest" description="Disordered" evidence="2">
    <location>
        <begin position="714"/>
        <end position="742"/>
    </location>
</feature>
<keyword evidence="5" id="KW-1185">Reference proteome</keyword>
<gene>
    <name evidence="4" type="ORF">FHG64_09515</name>
</gene>
<keyword evidence="3" id="KW-0472">Membrane</keyword>
<feature type="transmembrane region" description="Helical" evidence="3">
    <location>
        <begin position="57"/>
        <end position="78"/>
    </location>
</feature>
<evidence type="ECO:0000256" key="1">
    <source>
        <dbReference type="SAM" id="Coils"/>
    </source>
</evidence>
<keyword evidence="1" id="KW-0175">Coiled coil</keyword>
<evidence type="ECO:0008006" key="6">
    <source>
        <dbReference type="Google" id="ProtNLM"/>
    </source>
</evidence>
<accession>A0A5B7X292</accession>
<evidence type="ECO:0000313" key="5">
    <source>
        <dbReference type="Proteomes" id="UP000309016"/>
    </source>
</evidence>
<sequence>MEDFNYIKKQLAAFTRKYYLNELLKGAILFFSIWLLYFLLVLFIEYFFWLSPPNRSILFWAFIAVSVALLIKFIVVPLSKLFKLSRGINELEASRIIGKHFPEVNDKLLNVLQLQQSGEHSDLLLAGIAQKSKELKPVPFKTAVTYRSSYRYFKYAAFPIIIILAVIITGNQAVFSESYSRVIHYKTAYEPPAPFNFNLQTDVLQVEEGNSFPLTVSTQGTMVPETVTIHFNNETYFLRTLENGMYDFVFQGVKEDVDFYLSANGVRSHTYTLEVLEVPRLLEFKLRMEYPGYLKRSSEIKKGSGNVIVPEGTNITWELDTRSTNEVIFSTRDTAESFRREGSKFSFTSSFFNNTKYQVTTSNEKLRDYESLDYSIEVIKDEFPQIEIQHKRDSINNGELYFFGKISDDHAVAGLNMVYYKGTTGEEAANRTAIPVSREVYNEFFYSFPGDLNLEKGENYSIYFEVYDNDGVNGAKRSRSETFSYREKAEEEIREEKIKQQGESINNLSQSLERIQLSEKELEEISRLQKEKEELNFNDRKKLENFLERQKSQNEMMKDYSQKLKESLQQEGQEDKGEFKKQLDERLQRNEERLKENEDLLEELQEYADKINREELSEKLEKLSKQNTNKQKSLEQLLELTKRYYVQEKTQKIARDLEKLGEKQEGMAAEDSTNTVEKQEELNRDFEEVIEKIEDVEKENASLKKPYDLERDIEEEKEISEKQESAGEQLKEENKEGARQEQKKAGEMMKKMAKKMQQAQMSAQGEQLNANIESLRQILSNLMVFSFEQEELLLNFRKLRPNDASYAGALRKQQVLKEHFQHVDDSLFALAMNNPMISDKITTKLTDIEFDIDKSLDRLAQNEIPQGTASQQYVMTGTNELALMLSDVLGNMQEMANPSMSPGGGGEEQQLSDIIMTQEELKKQMQEGLNEQEQQQGQEGEEGEEPQEREGGSESREGGSGQQEEMSGKLFEIFKQQQLLKQQLENRLKEAQGDTQQGELLQEMEQVEKDILNKGFNAQTLERMNRIIHKMLELEQATFEQEEDEERSSRTNTTNFENTAKDQNLKAREYFNSTEILNRQTLPLRQIYKAKVKQYFEAVEN</sequence>